<dbReference type="SUPFAM" id="SSF53448">
    <property type="entry name" value="Nucleotide-diphospho-sugar transferases"/>
    <property type="match status" value="1"/>
</dbReference>
<dbReference type="AlphaFoldDB" id="A0A1F4ZD05"/>
<dbReference type="Pfam" id="PF00535">
    <property type="entry name" value="Glycos_transf_2"/>
    <property type="match status" value="1"/>
</dbReference>
<dbReference type="PANTHER" id="PTHR48090:SF6">
    <property type="entry name" value="SLR5056 PROTEIN"/>
    <property type="match status" value="1"/>
</dbReference>
<reference evidence="2 3" key="1">
    <citation type="journal article" date="2016" name="Nat. Commun.">
        <title>Thousands of microbial genomes shed light on interconnected biogeochemical processes in an aquifer system.</title>
        <authorList>
            <person name="Anantharaman K."/>
            <person name="Brown C.T."/>
            <person name="Hug L.A."/>
            <person name="Sharon I."/>
            <person name="Castelle C.J."/>
            <person name="Probst A.J."/>
            <person name="Thomas B.C."/>
            <person name="Singh A."/>
            <person name="Wilkins M.J."/>
            <person name="Karaoz U."/>
            <person name="Brodie E.L."/>
            <person name="Williams K.H."/>
            <person name="Hubbard S.S."/>
            <person name="Banfield J.F."/>
        </authorList>
    </citation>
    <scope>NUCLEOTIDE SEQUENCE [LARGE SCALE GENOMIC DNA]</scope>
</reference>
<dbReference type="Gene3D" id="3.90.550.10">
    <property type="entry name" value="Spore Coat Polysaccharide Biosynthesis Protein SpsA, Chain A"/>
    <property type="match status" value="1"/>
</dbReference>
<comment type="caution">
    <text evidence="2">The sequence shown here is derived from an EMBL/GenBank/DDBJ whole genome shotgun (WGS) entry which is preliminary data.</text>
</comment>
<dbReference type="EMBL" id="MEXN01000003">
    <property type="protein sequence ID" value="OGD04058.1"/>
    <property type="molecule type" value="Genomic_DNA"/>
</dbReference>
<dbReference type="InterPro" id="IPR001173">
    <property type="entry name" value="Glyco_trans_2-like"/>
</dbReference>
<dbReference type="Proteomes" id="UP000177080">
    <property type="component" value="Unassembled WGS sequence"/>
</dbReference>
<evidence type="ECO:0000259" key="1">
    <source>
        <dbReference type="Pfam" id="PF00535"/>
    </source>
</evidence>
<proteinExistence type="predicted"/>
<dbReference type="InterPro" id="IPR050256">
    <property type="entry name" value="Glycosyltransferase_2"/>
</dbReference>
<dbReference type="SUPFAM" id="SSF102588">
    <property type="entry name" value="LmbE-like"/>
    <property type="match status" value="1"/>
</dbReference>
<evidence type="ECO:0000313" key="2">
    <source>
        <dbReference type="EMBL" id="OGD04058.1"/>
    </source>
</evidence>
<dbReference type="InterPro" id="IPR024078">
    <property type="entry name" value="LmbE-like_dom_sf"/>
</dbReference>
<organism evidence="2 3">
    <name type="scientific">Candidatus Amesbacteria bacterium RIFCSPLOWO2_01_FULL_48_25</name>
    <dbReference type="NCBI Taxonomy" id="1797259"/>
    <lineage>
        <taxon>Bacteria</taxon>
        <taxon>Candidatus Amesiibacteriota</taxon>
    </lineage>
</organism>
<dbReference type="STRING" id="1797259.A2989_01510"/>
<gene>
    <name evidence="2" type="ORF">A2989_01510</name>
</gene>
<protein>
    <recommendedName>
        <fullName evidence="1">Glycosyltransferase 2-like domain-containing protein</fullName>
    </recommendedName>
</protein>
<dbReference type="InterPro" id="IPR003737">
    <property type="entry name" value="GlcNAc_PI_deacetylase-related"/>
</dbReference>
<accession>A0A1F4ZD05</accession>
<sequence>MTKTIKNIIKNNTPVYFISPHLDDALFSAGGLISYLSDKVPVTVINIFTKTHAGPQSLSQLAFLRQSGFKDPIVLQKVRIQEDKRAFSFFPHVKVVNLGFTDALWREKIYPTYRWHISRGQVSEKDLETLIQVRKRLLNIINAPSSLIFCPMAVGNHVDHVIVRDLCAQTFTNVYYWEDFPYIFKFSVDPKFVQLLNPKKLVVSLNHSQKINSISQYTSQVKAIFKGNLSNIPKLESFYHSSPVKQLSVTVTVPAHNESQNIAKFLDDLLNHFPSPHYKLQKILVYSDGSTDDTDKIVRGFSDPRIDLISSQKRHGRTHANNVLLSRSDSDVTLLMDADIRVFDPFFLSQITRPFVNESADLVSCPIRHLPPTNWLEKTLSVGMAGKNRVFESFNGGDNALSCHGPVRALSRRLAKAIHFPNSGGEDKFTYVFAKLHGFKYTFVSSTRIYYRLPKTLADHWKQSWRYFNSGRKITNNNFNPPWYLYFFSGFWEFIKSPIYAVLYLMLVSFTFLRSQLLPQTNVSSRWDMVVSSKSLTK</sequence>
<dbReference type="Pfam" id="PF02585">
    <property type="entry name" value="PIG-L"/>
    <property type="match status" value="1"/>
</dbReference>
<dbReference type="PANTHER" id="PTHR48090">
    <property type="entry name" value="UNDECAPRENYL-PHOSPHATE 4-DEOXY-4-FORMAMIDO-L-ARABINOSE TRANSFERASE-RELATED"/>
    <property type="match status" value="1"/>
</dbReference>
<name>A0A1F4ZD05_9BACT</name>
<evidence type="ECO:0000313" key="3">
    <source>
        <dbReference type="Proteomes" id="UP000177080"/>
    </source>
</evidence>
<feature type="domain" description="Glycosyltransferase 2-like" evidence="1">
    <location>
        <begin position="250"/>
        <end position="416"/>
    </location>
</feature>
<dbReference type="Gene3D" id="3.40.50.10320">
    <property type="entry name" value="LmbE-like"/>
    <property type="match status" value="1"/>
</dbReference>
<dbReference type="InterPro" id="IPR029044">
    <property type="entry name" value="Nucleotide-diphossugar_trans"/>
</dbReference>